<name>A0AAV5HX06_9ROSI</name>
<feature type="compositionally biased region" description="Polar residues" evidence="1">
    <location>
        <begin position="27"/>
        <end position="41"/>
    </location>
</feature>
<evidence type="ECO:0000256" key="1">
    <source>
        <dbReference type="SAM" id="MobiDB-lite"/>
    </source>
</evidence>
<gene>
    <name evidence="2" type="ORF">SLEP1_g4029</name>
</gene>
<evidence type="ECO:0000313" key="2">
    <source>
        <dbReference type="EMBL" id="GKU89961.1"/>
    </source>
</evidence>
<evidence type="ECO:0000313" key="3">
    <source>
        <dbReference type="Proteomes" id="UP001054252"/>
    </source>
</evidence>
<protein>
    <submittedName>
        <fullName evidence="2">Uncharacterized protein</fullName>
    </submittedName>
</protein>
<proteinExistence type="predicted"/>
<sequence length="41" mass="4396">MFGQLHNPTLLKSSAASTPENPKGASSGKTLQRSSQQYSIF</sequence>
<keyword evidence="3" id="KW-1185">Reference proteome</keyword>
<dbReference type="AlphaFoldDB" id="A0AAV5HX06"/>
<dbReference type="EMBL" id="BPVZ01000004">
    <property type="protein sequence ID" value="GKU89961.1"/>
    <property type="molecule type" value="Genomic_DNA"/>
</dbReference>
<dbReference type="Proteomes" id="UP001054252">
    <property type="component" value="Unassembled WGS sequence"/>
</dbReference>
<organism evidence="2 3">
    <name type="scientific">Rubroshorea leprosula</name>
    <dbReference type="NCBI Taxonomy" id="152421"/>
    <lineage>
        <taxon>Eukaryota</taxon>
        <taxon>Viridiplantae</taxon>
        <taxon>Streptophyta</taxon>
        <taxon>Embryophyta</taxon>
        <taxon>Tracheophyta</taxon>
        <taxon>Spermatophyta</taxon>
        <taxon>Magnoliopsida</taxon>
        <taxon>eudicotyledons</taxon>
        <taxon>Gunneridae</taxon>
        <taxon>Pentapetalae</taxon>
        <taxon>rosids</taxon>
        <taxon>malvids</taxon>
        <taxon>Malvales</taxon>
        <taxon>Dipterocarpaceae</taxon>
        <taxon>Rubroshorea</taxon>
    </lineage>
</organism>
<feature type="compositionally biased region" description="Polar residues" evidence="1">
    <location>
        <begin position="1"/>
        <end position="20"/>
    </location>
</feature>
<reference evidence="2 3" key="1">
    <citation type="journal article" date="2021" name="Commun. Biol.">
        <title>The genome of Shorea leprosula (Dipterocarpaceae) highlights the ecological relevance of drought in aseasonal tropical rainforests.</title>
        <authorList>
            <person name="Ng K.K.S."/>
            <person name="Kobayashi M.J."/>
            <person name="Fawcett J.A."/>
            <person name="Hatakeyama M."/>
            <person name="Paape T."/>
            <person name="Ng C.H."/>
            <person name="Ang C.C."/>
            <person name="Tnah L.H."/>
            <person name="Lee C.T."/>
            <person name="Nishiyama T."/>
            <person name="Sese J."/>
            <person name="O'Brien M.J."/>
            <person name="Copetti D."/>
            <person name="Mohd Noor M.I."/>
            <person name="Ong R.C."/>
            <person name="Putra M."/>
            <person name="Sireger I.Z."/>
            <person name="Indrioko S."/>
            <person name="Kosugi Y."/>
            <person name="Izuno A."/>
            <person name="Isagi Y."/>
            <person name="Lee S.L."/>
            <person name="Shimizu K.K."/>
        </authorList>
    </citation>
    <scope>NUCLEOTIDE SEQUENCE [LARGE SCALE GENOMIC DNA]</scope>
    <source>
        <strain evidence="2">214</strain>
    </source>
</reference>
<accession>A0AAV5HX06</accession>
<feature type="region of interest" description="Disordered" evidence="1">
    <location>
        <begin position="1"/>
        <end position="41"/>
    </location>
</feature>
<comment type="caution">
    <text evidence="2">The sequence shown here is derived from an EMBL/GenBank/DDBJ whole genome shotgun (WGS) entry which is preliminary data.</text>
</comment>